<keyword evidence="1" id="KW-0815">Transposition</keyword>
<evidence type="ECO:0000256" key="1">
    <source>
        <dbReference type="ARBA" id="ARBA00022578"/>
    </source>
</evidence>
<feature type="non-terminal residue" evidence="4">
    <location>
        <position position="37"/>
    </location>
</feature>
<name>X1QX68_9ZZZZ</name>
<dbReference type="PANTHER" id="PTHR33217:SF5">
    <property type="entry name" value="MUTATOR FAMILY TRANSPOSASE"/>
    <property type="match status" value="1"/>
</dbReference>
<sequence>MLGLWLAQTEGAKFWLQVVTELRNRGVQDIFIACVDG</sequence>
<keyword evidence="2" id="KW-0238">DNA-binding</keyword>
<dbReference type="EMBL" id="BARV01041102">
    <property type="protein sequence ID" value="GAI47884.1"/>
    <property type="molecule type" value="Genomic_DNA"/>
</dbReference>
<evidence type="ECO:0000313" key="4">
    <source>
        <dbReference type="EMBL" id="GAI47884.1"/>
    </source>
</evidence>
<dbReference type="Pfam" id="PF00872">
    <property type="entry name" value="Transposase_mut"/>
    <property type="match status" value="1"/>
</dbReference>
<protein>
    <recommendedName>
        <fullName evidence="5">Mutator family transposase</fullName>
    </recommendedName>
</protein>
<dbReference type="GO" id="GO:0004803">
    <property type="term" value="F:transposase activity"/>
    <property type="evidence" value="ECO:0007669"/>
    <property type="project" value="InterPro"/>
</dbReference>
<accession>X1QX68</accession>
<dbReference type="GO" id="GO:0003677">
    <property type="term" value="F:DNA binding"/>
    <property type="evidence" value="ECO:0007669"/>
    <property type="project" value="UniProtKB-KW"/>
</dbReference>
<dbReference type="PANTHER" id="PTHR33217">
    <property type="entry name" value="TRANSPOSASE FOR INSERTION SEQUENCE ELEMENT IS1081"/>
    <property type="match status" value="1"/>
</dbReference>
<organism evidence="4">
    <name type="scientific">marine sediment metagenome</name>
    <dbReference type="NCBI Taxonomy" id="412755"/>
    <lineage>
        <taxon>unclassified sequences</taxon>
        <taxon>metagenomes</taxon>
        <taxon>ecological metagenomes</taxon>
    </lineage>
</organism>
<proteinExistence type="predicted"/>
<keyword evidence="3" id="KW-0233">DNA recombination</keyword>
<comment type="caution">
    <text evidence="4">The sequence shown here is derived from an EMBL/GenBank/DDBJ whole genome shotgun (WGS) entry which is preliminary data.</text>
</comment>
<evidence type="ECO:0000256" key="2">
    <source>
        <dbReference type="ARBA" id="ARBA00023125"/>
    </source>
</evidence>
<dbReference type="GO" id="GO:0006313">
    <property type="term" value="P:DNA transposition"/>
    <property type="evidence" value="ECO:0007669"/>
    <property type="project" value="InterPro"/>
</dbReference>
<evidence type="ECO:0000256" key="3">
    <source>
        <dbReference type="ARBA" id="ARBA00023172"/>
    </source>
</evidence>
<reference evidence="4" key="1">
    <citation type="journal article" date="2014" name="Front. Microbiol.">
        <title>High frequency of phylogenetically diverse reductive dehalogenase-homologous genes in deep subseafloor sedimentary metagenomes.</title>
        <authorList>
            <person name="Kawai M."/>
            <person name="Futagami T."/>
            <person name="Toyoda A."/>
            <person name="Takaki Y."/>
            <person name="Nishi S."/>
            <person name="Hori S."/>
            <person name="Arai W."/>
            <person name="Tsubouchi T."/>
            <person name="Morono Y."/>
            <person name="Uchiyama I."/>
            <person name="Ito T."/>
            <person name="Fujiyama A."/>
            <person name="Inagaki F."/>
            <person name="Takami H."/>
        </authorList>
    </citation>
    <scope>NUCLEOTIDE SEQUENCE</scope>
    <source>
        <strain evidence="4">Expedition CK06-06</strain>
    </source>
</reference>
<dbReference type="InterPro" id="IPR001207">
    <property type="entry name" value="Transposase_mutator"/>
</dbReference>
<evidence type="ECO:0008006" key="5">
    <source>
        <dbReference type="Google" id="ProtNLM"/>
    </source>
</evidence>
<gene>
    <name evidence="4" type="ORF">S06H3_62371</name>
</gene>
<dbReference type="AlphaFoldDB" id="X1QX68"/>